<geneLocation type="chloroplast" evidence="5"/>
<evidence type="ECO:0000256" key="4">
    <source>
        <dbReference type="ARBA" id="ARBA00022640"/>
    </source>
</evidence>
<comment type="similarity">
    <text evidence="2">Belongs to the ycf23 family.</text>
</comment>
<dbReference type="InterPro" id="IPR007570">
    <property type="entry name" value="Uncharacterised_Ycf23"/>
</dbReference>
<dbReference type="RefSeq" id="YP_009314480.1">
    <property type="nucleotide sequence ID" value="NC_031662.1"/>
</dbReference>
<organism evidence="5">
    <name type="scientific">Liagoropsis maxima</name>
    <dbReference type="NCBI Taxonomy" id="1653392"/>
    <lineage>
        <taxon>Eukaryota</taxon>
        <taxon>Rhodophyta</taxon>
        <taxon>Florideophyceae</taxon>
        <taxon>Nemaliophycidae</taxon>
        <taxon>Nemaliales</taxon>
        <taxon>Liagoraceae</taxon>
        <taxon>Liagoropsis</taxon>
    </lineage>
</organism>
<dbReference type="SUPFAM" id="SSF51395">
    <property type="entry name" value="FMN-linked oxidoreductases"/>
    <property type="match status" value="1"/>
</dbReference>
<gene>
    <name evidence="5" type="primary">ycf23</name>
    <name evidence="5" type="ORF">J0256_69</name>
</gene>
<dbReference type="AlphaFoldDB" id="A0A1G4NVU2"/>
<sequence>MVLNNIIYKACKQKRALKSIIGIGNFKLADIVPKLKASEVAGATYVDIAASEQIVYELKNITSLPLCVSSIDIDELVSCYHAGADMLEVGNFDIFYNQDINFSQKQIIDLTKELISKVPNASICVTIPHKLKMMEQLALGQRLEKLGVDMIQTEGISSKLNSNIGLCGSMQSASATLSSTAILSTYLNIPIICSSGMNSLNAPIAISCGASAVGVGSFFNNFTSLLDLSKEINSMVYSMENTQYLHYAIEDSSLHYANVDTSNILCQI</sequence>
<keyword evidence="4 5" id="KW-0934">Plastid</keyword>
<evidence type="ECO:0000256" key="2">
    <source>
        <dbReference type="ARBA" id="ARBA00009664"/>
    </source>
</evidence>
<name>A0A1G4NVU2_9FLOR</name>
<evidence type="ECO:0000313" key="5">
    <source>
        <dbReference type="EMBL" id="SCW22734.1"/>
    </source>
</evidence>
<accession>A0A1G4NVU2</accession>
<dbReference type="Gene3D" id="3.20.20.70">
    <property type="entry name" value="Aldolase class I"/>
    <property type="match status" value="1"/>
</dbReference>
<dbReference type="Pfam" id="PF04481">
    <property type="entry name" value="DUF561"/>
    <property type="match status" value="1"/>
</dbReference>
<comment type="subcellular location">
    <subcellularLocation>
        <location evidence="1">Plastid</location>
    </subcellularLocation>
</comment>
<dbReference type="InterPro" id="IPR013785">
    <property type="entry name" value="Aldolase_TIM"/>
</dbReference>
<proteinExistence type="inferred from homology"/>
<reference evidence="5" key="1">
    <citation type="submission" date="2016-10" db="EMBL/GenBank/DDBJ databases">
        <title>Chloroplast genomes as a tool to resolve red algal phylogenies: a case study in the Nemaliales.</title>
        <authorList>
            <person name="Costa J.F."/>
            <person name="Lin S.M."/>
            <person name="Macaya E.C."/>
            <person name="Fernandez-Garcia C."/>
            <person name="Verbruggen H."/>
        </authorList>
    </citation>
    <scope>NUCLEOTIDE SEQUENCE</scope>
    <source>
        <strain evidence="5">J.0256</strain>
    </source>
</reference>
<evidence type="ECO:0000256" key="1">
    <source>
        <dbReference type="ARBA" id="ARBA00004474"/>
    </source>
</evidence>
<keyword evidence="5" id="KW-0150">Chloroplast</keyword>
<reference evidence="5" key="2">
    <citation type="submission" date="2016-10" db="EMBL/GenBank/DDBJ databases">
        <authorList>
            <person name="de Groot N.N."/>
        </authorList>
    </citation>
    <scope>NUCLEOTIDE SEQUENCE</scope>
    <source>
        <strain evidence="5">J.0256</strain>
    </source>
</reference>
<dbReference type="GeneID" id="30000822"/>
<evidence type="ECO:0000256" key="3">
    <source>
        <dbReference type="ARBA" id="ARBA00021523"/>
    </source>
</evidence>
<protein>
    <recommendedName>
        <fullName evidence="3">Uncharacterized protein ycf23</fullName>
    </recommendedName>
</protein>
<dbReference type="PANTHER" id="PTHR36895">
    <property type="match status" value="1"/>
</dbReference>
<dbReference type="PANTHER" id="PTHR36895:SF1">
    <property type="entry name" value="YCF23 PROTEIN"/>
    <property type="match status" value="1"/>
</dbReference>
<dbReference type="GO" id="GO:0009536">
    <property type="term" value="C:plastid"/>
    <property type="evidence" value="ECO:0007669"/>
    <property type="project" value="UniProtKB-SubCell"/>
</dbReference>
<dbReference type="EMBL" id="LT622870">
    <property type="protein sequence ID" value="SCW22734.1"/>
    <property type="molecule type" value="Genomic_DNA"/>
</dbReference>